<reference evidence="2" key="1">
    <citation type="submission" date="2019-12" db="EMBL/GenBank/DDBJ databases">
        <title>Genome sequencing and annotation of Brassica cretica.</title>
        <authorList>
            <person name="Studholme D.J."/>
            <person name="Sarris P.F."/>
        </authorList>
    </citation>
    <scope>NUCLEOTIDE SEQUENCE</scope>
    <source>
        <strain evidence="2">PFS-102/07</strain>
        <tissue evidence="2">Leaf</tissue>
    </source>
</reference>
<evidence type="ECO:0000256" key="1">
    <source>
        <dbReference type="SAM" id="Phobius"/>
    </source>
</evidence>
<comment type="caution">
    <text evidence="2">The sequence shown here is derived from an EMBL/GenBank/DDBJ whole genome shotgun (WGS) entry which is preliminary data.</text>
</comment>
<dbReference type="AlphaFoldDB" id="A0A8S9K1F4"/>
<gene>
    <name evidence="2" type="ORF">F2Q70_00035657</name>
</gene>
<accession>A0A8S9K1F4</accession>
<keyword evidence="1" id="KW-1133">Transmembrane helix</keyword>
<sequence>MTSGRRVMKREEGLPSFPIWQAGMSPSRSPYGELRRLRPARHMADQGRSRRARHMASWDIYVPLAEWCARLHRTNIAHSRLVFVDFSFELCLYFFRFVSIGVIVGTLR</sequence>
<evidence type="ECO:0000313" key="2">
    <source>
        <dbReference type="EMBL" id="KAF2587463.1"/>
    </source>
</evidence>
<proteinExistence type="predicted"/>
<feature type="transmembrane region" description="Helical" evidence="1">
    <location>
        <begin position="81"/>
        <end position="104"/>
    </location>
</feature>
<protein>
    <submittedName>
        <fullName evidence="2">Uncharacterized protein</fullName>
    </submittedName>
</protein>
<dbReference type="EMBL" id="QGKY02000246">
    <property type="protein sequence ID" value="KAF2587463.1"/>
    <property type="molecule type" value="Genomic_DNA"/>
</dbReference>
<organism evidence="2">
    <name type="scientific">Brassica cretica</name>
    <name type="common">Mustard</name>
    <dbReference type="NCBI Taxonomy" id="69181"/>
    <lineage>
        <taxon>Eukaryota</taxon>
        <taxon>Viridiplantae</taxon>
        <taxon>Streptophyta</taxon>
        <taxon>Embryophyta</taxon>
        <taxon>Tracheophyta</taxon>
        <taxon>Spermatophyta</taxon>
        <taxon>Magnoliopsida</taxon>
        <taxon>eudicotyledons</taxon>
        <taxon>Gunneridae</taxon>
        <taxon>Pentapetalae</taxon>
        <taxon>rosids</taxon>
        <taxon>malvids</taxon>
        <taxon>Brassicales</taxon>
        <taxon>Brassicaceae</taxon>
        <taxon>Brassiceae</taxon>
        <taxon>Brassica</taxon>
    </lineage>
</organism>
<name>A0A8S9K1F4_BRACR</name>
<keyword evidence="1" id="KW-0812">Transmembrane</keyword>
<keyword evidence="1" id="KW-0472">Membrane</keyword>